<feature type="region of interest" description="Disordered" evidence="1">
    <location>
        <begin position="15"/>
        <end position="78"/>
    </location>
</feature>
<evidence type="ECO:0000313" key="5">
    <source>
        <dbReference type="Proteomes" id="UP000015101"/>
    </source>
</evidence>
<feature type="transmembrane region" description="Helical" evidence="2">
    <location>
        <begin position="217"/>
        <end position="238"/>
    </location>
</feature>
<evidence type="ECO:0000256" key="2">
    <source>
        <dbReference type="SAM" id="Phobius"/>
    </source>
</evidence>
<dbReference type="EnsemblMetazoa" id="HelroT193356">
    <property type="protein sequence ID" value="HelroP193356"/>
    <property type="gene ID" value="HelroG193356"/>
</dbReference>
<proteinExistence type="predicted"/>
<feature type="compositionally biased region" description="Basic and acidic residues" evidence="1">
    <location>
        <begin position="19"/>
        <end position="37"/>
    </location>
</feature>
<name>T1FUW8_HELRO</name>
<evidence type="ECO:0000256" key="1">
    <source>
        <dbReference type="SAM" id="MobiDB-lite"/>
    </source>
</evidence>
<keyword evidence="2" id="KW-0472">Membrane</keyword>
<dbReference type="CTD" id="20212614"/>
<dbReference type="InParanoid" id="T1FUW8"/>
<sequence length="261" mass="28955">MASYSTAEALRLIMQENTESDKDNVTENDANSKDRDYLLVTKRGKGTASGERGGRGRLCRGKDAHGRSDSAQPTAVGQSVGGSCFCLNYVVTYSQKPRQDCFDKSLKYVQVYRVIARLDFIDGYKFHYLCMNDKVEWKKPYCLAGVCEPGWRGKLCDIRDCRVANGACGSKLACKTHEINGYLSDQCSCKDGMFLSDEVCFKSSLVSDILNSGLANVLTFSSVPFIFVLPVIFGLIVWSKTKKTGIKNKEKQMEQSTSTNV</sequence>
<evidence type="ECO:0000313" key="4">
    <source>
        <dbReference type="EnsemblMetazoa" id="HelroP193356"/>
    </source>
</evidence>
<dbReference type="HOGENOM" id="CLU_1066646_0_0_1"/>
<dbReference type="RefSeq" id="XP_009024849.1">
    <property type="nucleotide sequence ID" value="XM_009026601.1"/>
</dbReference>
<reference evidence="3 5" key="2">
    <citation type="journal article" date="2013" name="Nature">
        <title>Insights into bilaterian evolution from three spiralian genomes.</title>
        <authorList>
            <person name="Simakov O."/>
            <person name="Marletaz F."/>
            <person name="Cho S.J."/>
            <person name="Edsinger-Gonzales E."/>
            <person name="Havlak P."/>
            <person name="Hellsten U."/>
            <person name="Kuo D.H."/>
            <person name="Larsson T."/>
            <person name="Lv J."/>
            <person name="Arendt D."/>
            <person name="Savage R."/>
            <person name="Osoegawa K."/>
            <person name="de Jong P."/>
            <person name="Grimwood J."/>
            <person name="Chapman J.A."/>
            <person name="Shapiro H."/>
            <person name="Aerts A."/>
            <person name="Otillar R.P."/>
            <person name="Terry A.Y."/>
            <person name="Boore J.L."/>
            <person name="Grigoriev I.V."/>
            <person name="Lindberg D.R."/>
            <person name="Seaver E.C."/>
            <person name="Weisblat D.A."/>
            <person name="Putnam N.H."/>
            <person name="Rokhsar D.S."/>
        </authorList>
    </citation>
    <scope>NUCLEOTIDE SEQUENCE</scope>
</reference>
<dbReference type="EMBL" id="KB097456">
    <property type="protein sequence ID" value="ESN97065.1"/>
    <property type="molecule type" value="Genomic_DNA"/>
</dbReference>
<keyword evidence="2" id="KW-1133">Transmembrane helix</keyword>
<protein>
    <submittedName>
        <fullName evidence="3 4">Uncharacterized protein</fullName>
    </submittedName>
</protein>
<reference evidence="5" key="1">
    <citation type="submission" date="2012-12" db="EMBL/GenBank/DDBJ databases">
        <authorList>
            <person name="Hellsten U."/>
            <person name="Grimwood J."/>
            <person name="Chapman J.A."/>
            <person name="Shapiro H."/>
            <person name="Aerts A."/>
            <person name="Otillar R.P."/>
            <person name="Terry A.Y."/>
            <person name="Boore J.L."/>
            <person name="Simakov O."/>
            <person name="Marletaz F."/>
            <person name="Cho S.-J."/>
            <person name="Edsinger-Gonzales E."/>
            <person name="Havlak P."/>
            <person name="Kuo D.-H."/>
            <person name="Larsson T."/>
            <person name="Lv J."/>
            <person name="Arendt D."/>
            <person name="Savage R."/>
            <person name="Osoegawa K."/>
            <person name="de Jong P."/>
            <person name="Lindberg D.R."/>
            <person name="Seaver E.C."/>
            <person name="Weisblat D.A."/>
            <person name="Putnam N.H."/>
            <person name="Grigoriev I.V."/>
            <person name="Rokhsar D.S."/>
        </authorList>
    </citation>
    <scope>NUCLEOTIDE SEQUENCE</scope>
</reference>
<dbReference type="KEGG" id="hro:HELRODRAFT_193356"/>
<gene>
    <name evidence="4" type="primary">20212614</name>
    <name evidence="3" type="ORF">HELRODRAFT_193356</name>
</gene>
<dbReference type="EMBL" id="AMQM01006463">
    <property type="status" value="NOT_ANNOTATED_CDS"/>
    <property type="molecule type" value="Genomic_DNA"/>
</dbReference>
<dbReference type="AlphaFoldDB" id="T1FUW8"/>
<keyword evidence="5" id="KW-1185">Reference proteome</keyword>
<keyword evidence="2" id="KW-0812">Transmembrane</keyword>
<evidence type="ECO:0000313" key="3">
    <source>
        <dbReference type="EMBL" id="ESN97065.1"/>
    </source>
</evidence>
<dbReference type="GeneID" id="20212614"/>
<reference evidence="4" key="3">
    <citation type="submission" date="2015-06" db="UniProtKB">
        <authorList>
            <consortium name="EnsemblMetazoa"/>
        </authorList>
    </citation>
    <scope>IDENTIFICATION</scope>
</reference>
<organism evidence="4 5">
    <name type="scientific">Helobdella robusta</name>
    <name type="common">Californian leech</name>
    <dbReference type="NCBI Taxonomy" id="6412"/>
    <lineage>
        <taxon>Eukaryota</taxon>
        <taxon>Metazoa</taxon>
        <taxon>Spiralia</taxon>
        <taxon>Lophotrochozoa</taxon>
        <taxon>Annelida</taxon>
        <taxon>Clitellata</taxon>
        <taxon>Hirudinea</taxon>
        <taxon>Rhynchobdellida</taxon>
        <taxon>Glossiphoniidae</taxon>
        <taxon>Helobdella</taxon>
    </lineage>
</organism>
<dbReference type="Proteomes" id="UP000015101">
    <property type="component" value="Unassembled WGS sequence"/>
</dbReference>
<accession>T1FUW8</accession>